<proteinExistence type="predicted"/>
<name>A0AAQ3PDU2_VIGMU</name>
<keyword evidence="1" id="KW-0472">Membrane</keyword>
<reference evidence="2 3" key="1">
    <citation type="journal article" date="2023" name="Life. Sci Alliance">
        <title>Evolutionary insights into 3D genome organization and epigenetic landscape of Vigna mungo.</title>
        <authorList>
            <person name="Junaid A."/>
            <person name="Singh B."/>
            <person name="Bhatia S."/>
        </authorList>
    </citation>
    <scope>NUCLEOTIDE SEQUENCE [LARGE SCALE GENOMIC DNA]</scope>
    <source>
        <strain evidence="2">Urdbean</strain>
    </source>
</reference>
<feature type="transmembrane region" description="Helical" evidence="1">
    <location>
        <begin position="131"/>
        <end position="152"/>
    </location>
</feature>
<sequence length="159" mass="17957">MENEMKNSHSTYSSTCNGWHNGDRNVVLRGVSPLCLCEEKTMIRTARTVKNRWKQFCGCPKYKAEEMGGVVNMVMDLKNSVKVVEKLMKLLIRAICCICVVNIIADVVVGFSKILSIQLQGIRFEFALVVWDYSVLGLGSPLQQLAFVLGFLKRMEAYL</sequence>
<dbReference type="Proteomes" id="UP001374535">
    <property type="component" value="Chromosome 1"/>
</dbReference>
<gene>
    <name evidence="2" type="ORF">V8G54_003569</name>
</gene>
<evidence type="ECO:0000313" key="3">
    <source>
        <dbReference type="Proteomes" id="UP001374535"/>
    </source>
</evidence>
<accession>A0AAQ3PDU2</accession>
<keyword evidence="1" id="KW-0812">Transmembrane</keyword>
<dbReference type="EMBL" id="CP144700">
    <property type="protein sequence ID" value="WVZ25025.1"/>
    <property type="molecule type" value="Genomic_DNA"/>
</dbReference>
<organism evidence="2 3">
    <name type="scientific">Vigna mungo</name>
    <name type="common">Black gram</name>
    <name type="synonym">Phaseolus mungo</name>
    <dbReference type="NCBI Taxonomy" id="3915"/>
    <lineage>
        <taxon>Eukaryota</taxon>
        <taxon>Viridiplantae</taxon>
        <taxon>Streptophyta</taxon>
        <taxon>Embryophyta</taxon>
        <taxon>Tracheophyta</taxon>
        <taxon>Spermatophyta</taxon>
        <taxon>Magnoliopsida</taxon>
        <taxon>eudicotyledons</taxon>
        <taxon>Gunneridae</taxon>
        <taxon>Pentapetalae</taxon>
        <taxon>rosids</taxon>
        <taxon>fabids</taxon>
        <taxon>Fabales</taxon>
        <taxon>Fabaceae</taxon>
        <taxon>Papilionoideae</taxon>
        <taxon>50 kb inversion clade</taxon>
        <taxon>NPAAA clade</taxon>
        <taxon>indigoferoid/millettioid clade</taxon>
        <taxon>Phaseoleae</taxon>
        <taxon>Vigna</taxon>
    </lineage>
</organism>
<keyword evidence="3" id="KW-1185">Reference proteome</keyword>
<keyword evidence="1" id="KW-1133">Transmembrane helix</keyword>
<evidence type="ECO:0000256" key="1">
    <source>
        <dbReference type="SAM" id="Phobius"/>
    </source>
</evidence>
<evidence type="ECO:0000313" key="2">
    <source>
        <dbReference type="EMBL" id="WVZ25025.1"/>
    </source>
</evidence>
<dbReference type="AlphaFoldDB" id="A0AAQ3PDU2"/>
<protein>
    <submittedName>
        <fullName evidence="2">Uncharacterized protein</fullName>
    </submittedName>
</protein>
<feature type="transmembrane region" description="Helical" evidence="1">
    <location>
        <begin position="90"/>
        <end position="111"/>
    </location>
</feature>